<keyword evidence="3" id="KW-1185">Reference proteome</keyword>
<evidence type="ECO:0000313" key="2">
    <source>
        <dbReference type="EMBL" id="MBK0402484.1"/>
    </source>
</evidence>
<dbReference type="EMBL" id="JAEHFX010000002">
    <property type="protein sequence ID" value="MBK0402484.1"/>
    <property type="molecule type" value="Genomic_DNA"/>
</dbReference>
<reference evidence="2 3" key="1">
    <citation type="submission" date="2020-12" db="EMBL/GenBank/DDBJ databases">
        <title>Bacterial novel species Adhaeribacter sp. BT258 isolated from soil.</title>
        <authorList>
            <person name="Jung H.-Y."/>
        </authorList>
    </citation>
    <scope>NUCLEOTIDE SEQUENCE [LARGE SCALE GENOMIC DNA]</scope>
    <source>
        <strain evidence="2 3">BT258</strain>
    </source>
</reference>
<evidence type="ECO:0000256" key="1">
    <source>
        <dbReference type="SAM" id="Phobius"/>
    </source>
</evidence>
<feature type="transmembrane region" description="Helical" evidence="1">
    <location>
        <begin position="122"/>
        <end position="142"/>
    </location>
</feature>
<feature type="transmembrane region" description="Helical" evidence="1">
    <location>
        <begin position="43"/>
        <end position="62"/>
    </location>
</feature>
<organism evidence="2 3">
    <name type="scientific">Adhaeribacter terrigena</name>
    <dbReference type="NCBI Taxonomy" id="2793070"/>
    <lineage>
        <taxon>Bacteria</taxon>
        <taxon>Pseudomonadati</taxon>
        <taxon>Bacteroidota</taxon>
        <taxon>Cytophagia</taxon>
        <taxon>Cytophagales</taxon>
        <taxon>Hymenobacteraceae</taxon>
        <taxon>Adhaeribacter</taxon>
    </lineage>
</organism>
<dbReference type="RefSeq" id="WP_200505229.1">
    <property type="nucleotide sequence ID" value="NZ_JAEHFX010000002.1"/>
</dbReference>
<keyword evidence="1" id="KW-0472">Membrane</keyword>
<protein>
    <recommendedName>
        <fullName evidence="4">Flippase GtrA (Transmembrane translocase of bactoprenol-linked glucose)</fullName>
    </recommendedName>
</protein>
<keyword evidence="1" id="KW-0812">Transmembrane</keyword>
<evidence type="ECO:0008006" key="4">
    <source>
        <dbReference type="Google" id="ProtNLM"/>
    </source>
</evidence>
<comment type="caution">
    <text evidence="2">The sequence shown here is derived from an EMBL/GenBank/DDBJ whole genome shotgun (WGS) entry which is preliminary data.</text>
</comment>
<dbReference type="Proteomes" id="UP000644147">
    <property type="component" value="Unassembled WGS sequence"/>
</dbReference>
<keyword evidence="1" id="KW-1133">Transmembrane helix</keyword>
<feature type="transmembrane region" description="Helical" evidence="1">
    <location>
        <begin position="12"/>
        <end position="31"/>
    </location>
</feature>
<evidence type="ECO:0000313" key="3">
    <source>
        <dbReference type="Proteomes" id="UP000644147"/>
    </source>
</evidence>
<sequence length="152" mass="17461">MKHKVKEWLKRYLPAEILSIAATLLAASLTFKYTESGVKTALAATWAGNIFYFGYILVLDVWHTRKAARQNGMVYSSKTFIRNLRALFIEFGIAEVFDSFLIRPALMYYLPLLLGNLSWGILLAKLLADVSFYVPAIISYEFSKKKNLRNFY</sequence>
<feature type="transmembrane region" description="Helical" evidence="1">
    <location>
        <begin position="83"/>
        <end position="102"/>
    </location>
</feature>
<accession>A0ABS1BZA5</accession>
<gene>
    <name evidence="2" type="ORF">I5M27_05770</name>
</gene>
<name>A0ABS1BZA5_9BACT</name>
<proteinExistence type="predicted"/>